<evidence type="ECO:0000256" key="3">
    <source>
        <dbReference type="ARBA" id="ARBA00022525"/>
    </source>
</evidence>
<dbReference type="InterPro" id="IPR003961">
    <property type="entry name" value="FN3_dom"/>
</dbReference>
<keyword evidence="5 10" id="KW-0732">Signal</keyword>
<feature type="chain" id="PRO_5003858658" evidence="10">
    <location>
        <begin position="22"/>
        <end position="657"/>
    </location>
</feature>
<dbReference type="PANTHER" id="PTHR40088:SF1">
    <property type="entry name" value="PECTATE LYASE PEL9"/>
    <property type="match status" value="1"/>
</dbReference>
<feature type="signal peptide" evidence="10">
    <location>
        <begin position="1"/>
        <end position="21"/>
    </location>
</feature>
<comment type="cofactor">
    <cofactor evidence="1">
        <name>Ca(2+)</name>
        <dbReference type="ChEBI" id="CHEBI:29108"/>
    </cofactor>
</comment>
<dbReference type="CDD" id="cd00063">
    <property type="entry name" value="FN3"/>
    <property type="match status" value="1"/>
</dbReference>
<evidence type="ECO:0000256" key="4">
    <source>
        <dbReference type="ARBA" id="ARBA00022723"/>
    </source>
</evidence>
<dbReference type="SMART" id="SM00060">
    <property type="entry name" value="FN3"/>
    <property type="match status" value="2"/>
</dbReference>
<evidence type="ECO:0000256" key="1">
    <source>
        <dbReference type="ARBA" id="ARBA00001913"/>
    </source>
</evidence>
<accession>K2IWN3</accession>
<dbReference type="InterPro" id="IPR053868">
    <property type="entry name" value="Pel9A-like_beta_helix"/>
</dbReference>
<feature type="compositionally biased region" description="Gly residues" evidence="9">
    <location>
        <begin position="90"/>
        <end position="102"/>
    </location>
</feature>
<dbReference type="Gene3D" id="2.60.40.10">
    <property type="entry name" value="Immunoglobulins"/>
    <property type="match status" value="2"/>
</dbReference>
<gene>
    <name evidence="12" type="ORF">B3C1_18939</name>
</gene>
<keyword evidence="13" id="KW-1185">Reference proteome</keyword>
<feature type="region of interest" description="Disordered" evidence="9">
    <location>
        <begin position="177"/>
        <end position="196"/>
    </location>
</feature>
<keyword evidence="4" id="KW-0479">Metal-binding</keyword>
<dbReference type="SUPFAM" id="SSF49265">
    <property type="entry name" value="Fibronectin type III"/>
    <property type="match status" value="1"/>
</dbReference>
<evidence type="ECO:0000256" key="10">
    <source>
        <dbReference type="SAM" id="SignalP"/>
    </source>
</evidence>
<evidence type="ECO:0000313" key="13">
    <source>
        <dbReference type="Proteomes" id="UP000006755"/>
    </source>
</evidence>
<dbReference type="STRING" id="745411.B3C1_18939"/>
<feature type="region of interest" description="Disordered" evidence="9">
    <location>
        <begin position="86"/>
        <end position="106"/>
    </location>
</feature>
<dbReference type="SUPFAM" id="SSF51126">
    <property type="entry name" value="Pectin lyase-like"/>
    <property type="match status" value="1"/>
</dbReference>
<dbReference type="InterPro" id="IPR036116">
    <property type="entry name" value="FN3_sf"/>
</dbReference>
<dbReference type="Pfam" id="PF22842">
    <property type="entry name" value="Pel9A-like_beta_helix"/>
    <property type="match status" value="1"/>
</dbReference>
<dbReference type="InterPro" id="IPR011050">
    <property type="entry name" value="Pectin_lyase_fold/virulence"/>
</dbReference>
<evidence type="ECO:0000256" key="9">
    <source>
        <dbReference type="SAM" id="MobiDB-lite"/>
    </source>
</evidence>
<sequence length="657" mass="67238">MKSATLSLALGAALLAGAAQAATNRPDGYSTICKSDESCSVSQATNVAFGAAGQFVYKVLNGSFICNIDTFGSDPIPSKTVKECSIPADGSGGGDDSAGPGGVNLTASAGNGQVSLSWSAASNASSYQVYRDTDSDPSGRTRIATLGAGSLGYTATGLSNGTPYWFWIKSTDSSGNSANSNAASATPSGSAVSLGGSAGDGQVSLSWSNPGTGSSYQIYQDTDTNPSGRTRIATLAAGVQSYTATGLNNGTPYWFWVKYTDASGASANSNAFGATPVGSAAPVDPDATVVNSASALLSAIASASAGDTIYLRGGTYSFSDPIDLDQSGTAANPITLSKYPTDSARPVLNFSAMSESGSNRGIELRGSYWTIYGIDVEHAGDNGMHITGSYNTVEFASFSRNADTGLQLDSGASHNLIKNVDSYFNADASLENADGFAAKLGVGDGNRFVGCRAWNNLDDGYDGYLRGADNVTTTYENSWAIRNGYQENGSASGGDGNGFKTGGSDDKTLKHHAVFINTIAAGNAVDGFDHNSNRGNITIYNSVGYANGRNFGFGNTNAANSLTIKNSLSMNGGASDSLNASSTNISHNGWQDGHSVNGGDFQSTDIDELLAPRKADGSLPDVQFFHLVNGSDLIDAGTNVGQPYSGSAPDIGAFEAQ</sequence>
<comment type="caution">
    <text evidence="12">The sequence shown here is derived from an EMBL/GenBank/DDBJ whole genome shotgun (WGS) entry which is preliminary data.</text>
</comment>
<dbReference type="OrthoDB" id="9762467at2"/>
<dbReference type="GO" id="GO:0005576">
    <property type="term" value="C:extracellular region"/>
    <property type="evidence" value="ECO:0007669"/>
    <property type="project" value="UniProtKB-SubCell"/>
</dbReference>
<protein>
    <submittedName>
        <fullName evidence="12">Pectate lyase</fullName>
    </submittedName>
</protein>
<proteinExistence type="inferred from homology"/>
<reference evidence="12 13" key="1">
    <citation type="journal article" date="2012" name="J. Bacteriol.">
        <title>Genome Sequence of Gallaecimonas xiamenensis Type Strain 3-C-1.</title>
        <authorList>
            <person name="Lai Q."/>
            <person name="Wang L."/>
            <person name="Wang W."/>
            <person name="Shao Z."/>
        </authorList>
    </citation>
    <scope>NUCLEOTIDE SEQUENCE [LARGE SCALE GENOMIC DNA]</scope>
    <source>
        <strain evidence="12 13">3-C-1</strain>
    </source>
</reference>
<dbReference type="PROSITE" id="PS50853">
    <property type="entry name" value="FN3"/>
    <property type="match status" value="1"/>
</dbReference>
<dbReference type="InterPro" id="IPR052052">
    <property type="entry name" value="Polysaccharide_Lyase_9"/>
</dbReference>
<feature type="domain" description="Fibronectin type-III" evidence="11">
    <location>
        <begin position="99"/>
        <end position="191"/>
    </location>
</feature>
<dbReference type="GO" id="GO:0016837">
    <property type="term" value="F:carbon-oxygen lyase activity, acting on polysaccharides"/>
    <property type="evidence" value="ECO:0007669"/>
    <property type="project" value="TreeGrafter"/>
</dbReference>
<comment type="subcellular location">
    <subcellularLocation>
        <location evidence="2">Secreted</location>
    </subcellularLocation>
</comment>
<dbReference type="RefSeq" id="WP_008486830.1">
    <property type="nucleotide sequence ID" value="NZ_AMRI01000045.1"/>
</dbReference>
<evidence type="ECO:0000313" key="12">
    <source>
        <dbReference type="EMBL" id="EKE67293.1"/>
    </source>
</evidence>
<dbReference type="PANTHER" id="PTHR40088">
    <property type="entry name" value="PECTATE LYASE (EUROFUNG)"/>
    <property type="match status" value="1"/>
</dbReference>
<evidence type="ECO:0000256" key="7">
    <source>
        <dbReference type="ARBA" id="ARBA00023239"/>
    </source>
</evidence>
<evidence type="ECO:0000259" key="11">
    <source>
        <dbReference type="PROSITE" id="PS50853"/>
    </source>
</evidence>
<keyword evidence="3" id="KW-0964">Secreted</keyword>
<organism evidence="12 13">
    <name type="scientific">Gallaecimonas xiamenensis 3-C-1</name>
    <dbReference type="NCBI Taxonomy" id="745411"/>
    <lineage>
        <taxon>Bacteria</taxon>
        <taxon>Pseudomonadati</taxon>
        <taxon>Pseudomonadota</taxon>
        <taxon>Gammaproteobacteria</taxon>
        <taxon>Enterobacterales</taxon>
        <taxon>Gallaecimonadaceae</taxon>
        <taxon>Gallaecimonas</taxon>
    </lineage>
</organism>
<dbReference type="Gene3D" id="2.160.20.10">
    <property type="entry name" value="Single-stranded right-handed beta-helix, Pectin lyase-like"/>
    <property type="match status" value="1"/>
</dbReference>
<dbReference type="EMBL" id="AMRI01000045">
    <property type="protein sequence ID" value="EKE67293.1"/>
    <property type="molecule type" value="Genomic_DNA"/>
</dbReference>
<evidence type="ECO:0000256" key="2">
    <source>
        <dbReference type="ARBA" id="ARBA00004613"/>
    </source>
</evidence>
<evidence type="ECO:0000256" key="6">
    <source>
        <dbReference type="ARBA" id="ARBA00022837"/>
    </source>
</evidence>
<dbReference type="eggNOG" id="COG4733">
    <property type="taxonomic scope" value="Bacteria"/>
</dbReference>
<dbReference type="AlphaFoldDB" id="K2IWN3"/>
<comment type="similarity">
    <text evidence="8">Belongs to the polysaccharide lyase 9 family.</text>
</comment>
<dbReference type="Proteomes" id="UP000006755">
    <property type="component" value="Unassembled WGS sequence"/>
</dbReference>
<dbReference type="InterPro" id="IPR013783">
    <property type="entry name" value="Ig-like_fold"/>
</dbReference>
<evidence type="ECO:0000256" key="8">
    <source>
        <dbReference type="ARBA" id="ARBA00038263"/>
    </source>
</evidence>
<name>K2IWN3_9GAMM</name>
<dbReference type="GO" id="GO:0046872">
    <property type="term" value="F:metal ion binding"/>
    <property type="evidence" value="ECO:0007669"/>
    <property type="project" value="UniProtKB-KW"/>
</dbReference>
<keyword evidence="6" id="KW-0106">Calcium</keyword>
<dbReference type="InterPro" id="IPR012334">
    <property type="entry name" value="Pectin_lyas_fold"/>
</dbReference>
<keyword evidence="7 12" id="KW-0456">Lyase</keyword>
<feature type="compositionally biased region" description="Low complexity" evidence="9">
    <location>
        <begin position="177"/>
        <end position="195"/>
    </location>
</feature>
<evidence type="ECO:0000256" key="5">
    <source>
        <dbReference type="ARBA" id="ARBA00022729"/>
    </source>
</evidence>